<feature type="transmembrane region" description="Helical" evidence="7">
    <location>
        <begin position="161"/>
        <end position="179"/>
    </location>
</feature>
<sequence length="461" mass="52489">MNISSKDNVVKEKQIGSSQEEQRQDVDQQQQQEKDETISLGFRDNDNSFTYEAEEKVRRIIRYFSKVDFHVLPVLLLAELVARYGHLVVSNAKLGGLLEDLNMTESQYRWALSAYYFAFVILNIPITILFRRWKPSIFMTLLIFSWGVLGMSTAATKDFPGFLICRIMFGTTEAVYSPIQKYYISLWYKRNEYAQRQGFTAVVTTLGGASVGLIAFGVSHMPTNRLNTWQWMCIIFGAPSILLACIALFHIPDKPETAKFLTKNERQIETERIKLDQGAAHDQTWSWSQVQTVLTDWKAYYFAIIYCLTGISGSGVKLALPSIIDGMGDWSPDVSQALTTPPYILASIRVDNSIRSAWYTSNFCGLTRRAVASGVIYTIHAIGNALGGQIYFDPPNYRKGHTIAICVVILQSIMILGLRIIFKRINKKRDKMTVEEKERYLAKYNNPGHIGDRHPDFRYAL</sequence>
<protein>
    <recommendedName>
        <fullName evidence="10">Major facilitator superfamily (MFS) profile domain-containing protein</fullName>
    </recommendedName>
</protein>
<evidence type="ECO:0000256" key="7">
    <source>
        <dbReference type="SAM" id="Phobius"/>
    </source>
</evidence>
<feature type="transmembrane region" description="Helical" evidence="7">
    <location>
        <begin position="67"/>
        <end position="88"/>
    </location>
</feature>
<keyword evidence="5 7" id="KW-0472">Membrane</keyword>
<feature type="transmembrane region" description="Helical" evidence="7">
    <location>
        <begin position="402"/>
        <end position="422"/>
    </location>
</feature>
<feature type="compositionally biased region" description="Basic and acidic residues" evidence="6">
    <location>
        <begin position="8"/>
        <end position="37"/>
    </location>
</feature>
<feature type="transmembrane region" description="Helical" evidence="7">
    <location>
        <begin position="137"/>
        <end position="155"/>
    </location>
</feature>
<feature type="region of interest" description="Disordered" evidence="6">
    <location>
        <begin position="1"/>
        <end position="37"/>
    </location>
</feature>
<dbReference type="OrthoDB" id="2985014at2759"/>
<comment type="caution">
    <text evidence="8">The sequence shown here is derived from an EMBL/GenBank/DDBJ whole genome shotgun (WGS) entry which is preliminary data.</text>
</comment>
<evidence type="ECO:0000256" key="1">
    <source>
        <dbReference type="ARBA" id="ARBA00004141"/>
    </source>
</evidence>
<evidence type="ECO:0000256" key="2">
    <source>
        <dbReference type="ARBA" id="ARBA00022448"/>
    </source>
</evidence>
<dbReference type="Proteomes" id="UP000646827">
    <property type="component" value="Unassembled WGS sequence"/>
</dbReference>
<keyword evidence="2" id="KW-0813">Transport</keyword>
<dbReference type="GO" id="GO:0022857">
    <property type="term" value="F:transmembrane transporter activity"/>
    <property type="evidence" value="ECO:0007669"/>
    <property type="project" value="InterPro"/>
</dbReference>
<organism evidence="8 9">
    <name type="scientific">Circinella minor</name>
    <dbReference type="NCBI Taxonomy" id="1195481"/>
    <lineage>
        <taxon>Eukaryota</taxon>
        <taxon>Fungi</taxon>
        <taxon>Fungi incertae sedis</taxon>
        <taxon>Mucoromycota</taxon>
        <taxon>Mucoromycotina</taxon>
        <taxon>Mucoromycetes</taxon>
        <taxon>Mucorales</taxon>
        <taxon>Lichtheimiaceae</taxon>
        <taxon>Circinella</taxon>
    </lineage>
</organism>
<keyword evidence="4 7" id="KW-1133">Transmembrane helix</keyword>
<dbReference type="EMBL" id="JAEPRB010000028">
    <property type="protein sequence ID" value="KAG2225393.1"/>
    <property type="molecule type" value="Genomic_DNA"/>
</dbReference>
<dbReference type="Pfam" id="PF07690">
    <property type="entry name" value="MFS_1"/>
    <property type="match status" value="1"/>
</dbReference>
<evidence type="ECO:0000256" key="3">
    <source>
        <dbReference type="ARBA" id="ARBA00022692"/>
    </source>
</evidence>
<name>A0A8H7SBC7_9FUNG</name>
<gene>
    <name evidence="8" type="ORF">INT45_010029</name>
</gene>
<keyword evidence="9" id="KW-1185">Reference proteome</keyword>
<accession>A0A8H7SBC7</accession>
<evidence type="ECO:0000256" key="6">
    <source>
        <dbReference type="SAM" id="MobiDB-lite"/>
    </source>
</evidence>
<proteinExistence type="predicted"/>
<dbReference type="PANTHER" id="PTHR43791">
    <property type="entry name" value="PERMEASE-RELATED"/>
    <property type="match status" value="1"/>
</dbReference>
<feature type="transmembrane region" description="Helical" evidence="7">
    <location>
        <begin position="199"/>
        <end position="217"/>
    </location>
</feature>
<dbReference type="InterPro" id="IPR011701">
    <property type="entry name" value="MFS"/>
</dbReference>
<dbReference type="Gene3D" id="1.20.1250.20">
    <property type="entry name" value="MFS general substrate transporter like domains"/>
    <property type="match status" value="1"/>
</dbReference>
<feature type="transmembrane region" description="Helical" evidence="7">
    <location>
        <begin position="299"/>
        <end position="320"/>
    </location>
</feature>
<evidence type="ECO:0000313" key="8">
    <source>
        <dbReference type="EMBL" id="KAG2225393.1"/>
    </source>
</evidence>
<evidence type="ECO:0000256" key="4">
    <source>
        <dbReference type="ARBA" id="ARBA00022989"/>
    </source>
</evidence>
<reference evidence="8 9" key="1">
    <citation type="submission" date="2020-12" db="EMBL/GenBank/DDBJ databases">
        <title>Metabolic potential, ecology and presence of endohyphal bacteria is reflected in genomic diversity of Mucoromycotina.</title>
        <authorList>
            <person name="Muszewska A."/>
            <person name="Okrasinska A."/>
            <person name="Steczkiewicz K."/>
            <person name="Drgas O."/>
            <person name="Orlowska M."/>
            <person name="Perlinska-Lenart U."/>
            <person name="Aleksandrzak-Piekarczyk T."/>
            <person name="Szatraj K."/>
            <person name="Zielenkiewicz U."/>
            <person name="Pilsyk S."/>
            <person name="Malc E."/>
            <person name="Mieczkowski P."/>
            <person name="Kruszewska J.S."/>
            <person name="Biernat P."/>
            <person name="Pawlowska J."/>
        </authorList>
    </citation>
    <scope>NUCLEOTIDE SEQUENCE [LARGE SCALE GENOMIC DNA]</scope>
    <source>
        <strain evidence="8 9">CBS 142.35</strain>
    </source>
</reference>
<dbReference type="GO" id="GO:0016020">
    <property type="term" value="C:membrane"/>
    <property type="evidence" value="ECO:0007669"/>
    <property type="project" value="UniProtKB-SubCell"/>
</dbReference>
<dbReference type="PANTHER" id="PTHR43791:SF51">
    <property type="entry name" value="MAJOR FACILITATOR SUPERFAMILY (MFS) PROFILE DOMAIN-CONTAINING PROTEIN"/>
    <property type="match status" value="1"/>
</dbReference>
<keyword evidence="3 7" id="KW-0812">Transmembrane</keyword>
<evidence type="ECO:0008006" key="10">
    <source>
        <dbReference type="Google" id="ProtNLM"/>
    </source>
</evidence>
<evidence type="ECO:0000256" key="5">
    <source>
        <dbReference type="ARBA" id="ARBA00023136"/>
    </source>
</evidence>
<feature type="transmembrane region" description="Helical" evidence="7">
    <location>
        <begin position="108"/>
        <end position="130"/>
    </location>
</feature>
<dbReference type="AlphaFoldDB" id="A0A8H7SBC7"/>
<evidence type="ECO:0000313" key="9">
    <source>
        <dbReference type="Proteomes" id="UP000646827"/>
    </source>
</evidence>
<dbReference type="InterPro" id="IPR036259">
    <property type="entry name" value="MFS_trans_sf"/>
</dbReference>
<dbReference type="SUPFAM" id="SSF103473">
    <property type="entry name" value="MFS general substrate transporter"/>
    <property type="match status" value="1"/>
</dbReference>
<feature type="transmembrane region" description="Helical" evidence="7">
    <location>
        <begin position="229"/>
        <end position="251"/>
    </location>
</feature>
<comment type="subcellular location">
    <subcellularLocation>
        <location evidence="1">Membrane</location>
        <topology evidence="1">Multi-pass membrane protein</topology>
    </subcellularLocation>
</comment>